<dbReference type="AlphaFoldDB" id="A0A834SE14"/>
<evidence type="ECO:0000256" key="1">
    <source>
        <dbReference type="SAM" id="MobiDB-lite"/>
    </source>
</evidence>
<comment type="caution">
    <text evidence="2">The sequence shown here is derived from an EMBL/GenBank/DDBJ whole genome shotgun (WGS) entry which is preliminary data.</text>
</comment>
<name>A0A834SE14_9FABA</name>
<proteinExistence type="predicted"/>
<sequence>MGCISSKILARSISLHEERKKGTTQRTRSKNGIPLLEDIIISANTTSDHYLALVLHSRSFSSSNAASKLAIIDDEPPSSETIDKLEISSTSLAEEGGGGKQIGTTVDQRKRSKSCSHLFLPEHDFPSLSQENSSGFDVGSRSFHTVEEYDDLVRKLGFHTEDKDSSAFEDKIIVPSQKHDVSIDKGNKRKAMSKRLGSLKIPSSNNIECPAIGSLREWIPPSGNNIYSPGSYVTPKFGSYSSSSQMDSGGKNSAGESSEDGSIFSPELVSVFEECMQKLEADEEKILKQIMENFEEENNGGEMKWCQITQKPKIKGSKLWYLHCILLQNLQVVKIHVVSASVVLKKATTCTKSAGSAMAMNCPSDVKRIDRIAPRLPLSTATDFDKFRTSQTRQVLSWFPVAKIRPLGCHADAKEKSKCPHKGKTVYKHKQN</sequence>
<evidence type="ECO:0000313" key="2">
    <source>
        <dbReference type="EMBL" id="KAF7801296.1"/>
    </source>
</evidence>
<organism evidence="2 3">
    <name type="scientific">Senna tora</name>
    <dbReference type="NCBI Taxonomy" id="362788"/>
    <lineage>
        <taxon>Eukaryota</taxon>
        <taxon>Viridiplantae</taxon>
        <taxon>Streptophyta</taxon>
        <taxon>Embryophyta</taxon>
        <taxon>Tracheophyta</taxon>
        <taxon>Spermatophyta</taxon>
        <taxon>Magnoliopsida</taxon>
        <taxon>eudicotyledons</taxon>
        <taxon>Gunneridae</taxon>
        <taxon>Pentapetalae</taxon>
        <taxon>rosids</taxon>
        <taxon>fabids</taxon>
        <taxon>Fabales</taxon>
        <taxon>Fabaceae</taxon>
        <taxon>Caesalpinioideae</taxon>
        <taxon>Cassia clade</taxon>
        <taxon>Senna</taxon>
    </lineage>
</organism>
<gene>
    <name evidence="2" type="ORF">G2W53_040407</name>
</gene>
<accession>A0A834SE14</accession>
<reference evidence="2" key="1">
    <citation type="submission" date="2020-09" db="EMBL/GenBank/DDBJ databases">
        <title>Genome-Enabled Discovery of Anthraquinone Biosynthesis in Senna tora.</title>
        <authorList>
            <person name="Kang S.-H."/>
            <person name="Pandey R.P."/>
            <person name="Lee C.-M."/>
            <person name="Sim J.-S."/>
            <person name="Jeong J.-T."/>
            <person name="Choi B.-S."/>
            <person name="Jung M."/>
            <person name="Ginzburg D."/>
            <person name="Zhao K."/>
            <person name="Won S.Y."/>
            <person name="Oh T.-J."/>
            <person name="Yu Y."/>
            <person name="Kim N.-H."/>
            <person name="Lee O.R."/>
            <person name="Lee T.-H."/>
            <person name="Bashyal P."/>
            <person name="Kim T.-S."/>
            <person name="Lee W.-H."/>
            <person name="Kawkins C."/>
            <person name="Kim C.-K."/>
            <person name="Kim J.S."/>
            <person name="Ahn B.O."/>
            <person name="Rhee S.Y."/>
            <person name="Sohng J.K."/>
        </authorList>
    </citation>
    <scope>NUCLEOTIDE SEQUENCE</scope>
    <source>
        <tissue evidence="2">Leaf</tissue>
    </source>
</reference>
<dbReference type="OrthoDB" id="1431159at2759"/>
<keyword evidence="3" id="KW-1185">Reference proteome</keyword>
<dbReference type="EMBL" id="JAAIUW010000013">
    <property type="protein sequence ID" value="KAF7801296.1"/>
    <property type="molecule type" value="Genomic_DNA"/>
</dbReference>
<dbReference type="Proteomes" id="UP000634136">
    <property type="component" value="Unassembled WGS sequence"/>
</dbReference>
<protein>
    <submittedName>
        <fullName evidence="2">Uncharacterized protein</fullName>
    </submittedName>
</protein>
<feature type="region of interest" description="Disordered" evidence="1">
    <location>
        <begin position="89"/>
        <end position="109"/>
    </location>
</feature>
<evidence type="ECO:0000313" key="3">
    <source>
        <dbReference type="Proteomes" id="UP000634136"/>
    </source>
</evidence>